<dbReference type="AlphaFoldDB" id="A0A8J3AVI8"/>
<dbReference type="Proteomes" id="UP000642180">
    <property type="component" value="Unassembled WGS sequence"/>
</dbReference>
<protein>
    <submittedName>
        <fullName evidence="3">Integrase</fullName>
    </submittedName>
</protein>
<feature type="domain" description="KfrA N-terminal DNA-binding" evidence="2">
    <location>
        <begin position="8"/>
        <end position="116"/>
    </location>
</feature>
<dbReference type="Pfam" id="PF11740">
    <property type="entry name" value="KfrA_N"/>
    <property type="match status" value="1"/>
</dbReference>
<feature type="coiled-coil region" evidence="1">
    <location>
        <begin position="91"/>
        <end position="273"/>
    </location>
</feature>
<keyword evidence="1" id="KW-0175">Coiled coil</keyword>
<keyword evidence="4" id="KW-1185">Reference proteome</keyword>
<name>A0A8J3AVI8_9BURK</name>
<evidence type="ECO:0000313" key="3">
    <source>
        <dbReference type="EMBL" id="GGI16983.1"/>
    </source>
</evidence>
<accession>A0A8J3AVI8</accession>
<reference evidence="4" key="1">
    <citation type="journal article" date="2019" name="Int. J. Syst. Evol. Microbiol.">
        <title>The Global Catalogue of Microorganisms (GCM) 10K type strain sequencing project: providing services to taxonomists for standard genome sequencing and annotation.</title>
        <authorList>
            <consortium name="The Broad Institute Genomics Platform"/>
            <consortium name="The Broad Institute Genome Sequencing Center for Infectious Disease"/>
            <person name="Wu L."/>
            <person name="Ma J."/>
        </authorList>
    </citation>
    <scope>NUCLEOTIDE SEQUENCE [LARGE SCALE GENOMIC DNA]</scope>
    <source>
        <strain evidence="4">CCM 2767</strain>
    </source>
</reference>
<evidence type="ECO:0000313" key="4">
    <source>
        <dbReference type="Proteomes" id="UP000642180"/>
    </source>
</evidence>
<dbReference type="InterPro" id="IPR021104">
    <property type="entry name" value="KfrA_DNA-bd_N"/>
</dbReference>
<gene>
    <name evidence="3" type="ORF">GCM10008066_06690</name>
</gene>
<evidence type="ECO:0000256" key="1">
    <source>
        <dbReference type="SAM" id="Coils"/>
    </source>
</evidence>
<dbReference type="EMBL" id="BMDI01000001">
    <property type="protein sequence ID" value="GGI16983.1"/>
    <property type="molecule type" value="Genomic_DNA"/>
</dbReference>
<organism evidence="3 4">
    <name type="scientific">Oxalicibacterium faecigallinarum</name>
    <dbReference type="NCBI Taxonomy" id="573741"/>
    <lineage>
        <taxon>Bacteria</taxon>
        <taxon>Pseudomonadati</taxon>
        <taxon>Pseudomonadota</taxon>
        <taxon>Betaproteobacteria</taxon>
        <taxon>Burkholderiales</taxon>
        <taxon>Oxalobacteraceae</taxon>
        <taxon>Oxalicibacterium</taxon>
    </lineage>
</organism>
<sequence>MAKTGIYKSDVKKARDSIVAQNKHPSVDAVRIALGNTGSKSTIHKYLKELEFEHSHLPTTTDSLSESIQNLVANLANQLVIEADARVEEMSVSLREREKKLENELNAIKANNADLQNVRADLNSQVTLANQTIESLRNQLNNETLARRISDQKTSDLEELLAQSKKHVESLEEKHAHARDALEHYRESIKERRDQENRKHDSQLQQLQAEVRVLQQTISVKAEEIMHLNRESAVVLTNLSHAKNALYEEERQRRLLNEEITKLERLNQDYRFQLQDKDVKFKDLKAEFEQSIKTSAHLIEDKIALEKTLAVMQSTFEEHKKIHQDFRDLLQKNQESKKS</sequence>
<evidence type="ECO:0000259" key="2">
    <source>
        <dbReference type="Pfam" id="PF11740"/>
    </source>
</evidence>
<comment type="caution">
    <text evidence="3">The sequence shown here is derived from an EMBL/GenBank/DDBJ whole genome shotgun (WGS) entry which is preliminary data.</text>
</comment>
<proteinExistence type="predicted"/>
<dbReference type="RefSeq" id="WP_188379858.1">
    <property type="nucleotide sequence ID" value="NZ_BMDI01000001.1"/>
</dbReference>